<evidence type="ECO:0000256" key="6">
    <source>
        <dbReference type="ARBA" id="ARBA00023033"/>
    </source>
</evidence>
<comment type="caution">
    <text evidence="8">The sequence shown here is derived from an EMBL/GenBank/DDBJ whole genome shotgun (WGS) entry which is preliminary data.</text>
</comment>
<dbReference type="GO" id="GO:0020037">
    <property type="term" value="F:heme binding"/>
    <property type="evidence" value="ECO:0007669"/>
    <property type="project" value="InterPro"/>
</dbReference>
<dbReference type="EMBL" id="JACHJV010000001">
    <property type="protein sequence ID" value="MBB4927441.1"/>
    <property type="molecule type" value="Genomic_DNA"/>
</dbReference>
<keyword evidence="6 7" id="KW-0503">Monooxygenase</keyword>
<dbReference type="Pfam" id="PF00067">
    <property type="entry name" value="p450"/>
    <property type="match status" value="1"/>
</dbReference>
<name>A0A7W7R8Q9_KITKI</name>
<evidence type="ECO:0000313" key="9">
    <source>
        <dbReference type="Proteomes" id="UP000540506"/>
    </source>
</evidence>
<dbReference type="PANTHER" id="PTHR46696:SF1">
    <property type="entry name" value="CYTOCHROME P450 YJIB-RELATED"/>
    <property type="match status" value="1"/>
</dbReference>
<keyword evidence="5 7" id="KW-0408">Iron</keyword>
<organism evidence="8 9">
    <name type="scientific">Kitasatospora kifunensis</name>
    <name type="common">Streptomyces kifunensis</name>
    <dbReference type="NCBI Taxonomy" id="58351"/>
    <lineage>
        <taxon>Bacteria</taxon>
        <taxon>Bacillati</taxon>
        <taxon>Actinomycetota</taxon>
        <taxon>Actinomycetes</taxon>
        <taxon>Kitasatosporales</taxon>
        <taxon>Streptomycetaceae</taxon>
        <taxon>Kitasatospora</taxon>
    </lineage>
</organism>
<dbReference type="InterPro" id="IPR017972">
    <property type="entry name" value="Cyt_P450_CS"/>
</dbReference>
<evidence type="ECO:0000256" key="2">
    <source>
        <dbReference type="ARBA" id="ARBA00022617"/>
    </source>
</evidence>
<dbReference type="InterPro" id="IPR001128">
    <property type="entry name" value="Cyt_P450"/>
</dbReference>
<dbReference type="GO" id="GO:0016705">
    <property type="term" value="F:oxidoreductase activity, acting on paired donors, with incorporation or reduction of molecular oxygen"/>
    <property type="evidence" value="ECO:0007669"/>
    <property type="project" value="InterPro"/>
</dbReference>
<evidence type="ECO:0000256" key="4">
    <source>
        <dbReference type="ARBA" id="ARBA00023002"/>
    </source>
</evidence>
<reference evidence="8 9" key="1">
    <citation type="submission" date="2020-08" db="EMBL/GenBank/DDBJ databases">
        <title>Sequencing the genomes of 1000 actinobacteria strains.</title>
        <authorList>
            <person name="Klenk H.-P."/>
        </authorList>
    </citation>
    <scope>NUCLEOTIDE SEQUENCE [LARGE SCALE GENOMIC DNA]</scope>
    <source>
        <strain evidence="8 9">DSM 41654</strain>
    </source>
</reference>
<dbReference type="RefSeq" id="WP_184941733.1">
    <property type="nucleotide sequence ID" value="NZ_JACHJV010000001.1"/>
</dbReference>
<gene>
    <name evidence="8" type="ORF">FHR34_006434</name>
</gene>
<dbReference type="PROSITE" id="PS00086">
    <property type="entry name" value="CYTOCHROME_P450"/>
    <property type="match status" value="1"/>
</dbReference>
<keyword evidence="9" id="KW-1185">Reference proteome</keyword>
<evidence type="ECO:0000256" key="3">
    <source>
        <dbReference type="ARBA" id="ARBA00022723"/>
    </source>
</evidence>
<evidence type="ECO:0000256" key="5">
    <source>
        <dbReference type="ARBA" id="ARBA00023004"/>
    </source>
</evidence>
<dbReference type="Proteomes" id="UP000540506">
    <property type="component" value="Unassembled WGS sequence"/>
</dbReference>
<keyword evidence="2 7" id="KW-0349">Heme</keyword>
<keyword evidence="4 7" id="KW-0560">Oxidoreductase</keyword>
<evidence type="ECO:0000313" key="8">
    <source>
        <dbReference type="EMBL" id="MBB4927441.1"/>
    </source>
</evidence>
<dbReference type="SUPFAM" id="SSF48264">
    <property type="entry name" value="Cytochrome P450"/>
    <property type="match status" value="1"/>
</dbReference>
<protein>
    <submittedName>
        <fullName evidence="8">Cytochrome P450</fullName>
    </submittedName>
</protein>
<comment type="similarity">
    <text evidence="1 7">Belongs to the cytochrome P450 family.</text>
</comment>
<dbReference type="InterPro" id="IPR002397">
    <property type="entry name" value="Cyt_P450_B"/>
</dbReference>
<dbReference type="Gene3D" id="1.10.630.10">
    <property type="entry name" value="Cytochrome P450"/>
    <property type="match status" value="1"/>
</dbReference>
<evidence type="ECO:0000256" key="1">
    <source>
        <dbReference type="ARBA" id="ARBA00010617"/>
    </source>
</evidence>
<dbReference type="GO" id="GO:0004497">
    <property type="term" value="F:monooxygenase activity"/>
    <property type="evidence" value="ECO:0007669"/>
    <property type="project" value="UniProtKB-KW"/>
</dbReference>
<dbReference type="InterPro" id="IPR036396">
    <property type="entry name" value="Cyt_P450_sf"/>
</dbReference>
<dbReference type="AlphaFoldDB" id="A0A7W7R8Q9"/>
<keyword evidence="3 7" id="KW-0479">Metal-binding</keyword>
<dbReference type="PRINTS" id="PR00359">
    <property type="entry name" value="BP450"/>
</dbReference>
<sequence>MSRPAPLTLPLAAGPPAQPPSCYRSLRHEHPVCRVRMATGDLAWLVTRYQDVRLVLGDRNFSKAALLAPDAPKIRSGALPPGLLFTTDPPEHTALRTRMDALLRPRVRTLGPAVAQLADDLLDRLAPVGCADLVAAFARPLAMRVVGRLLGISTADRDRFAYWADTVLAVSGASAAEVDRAQDELLAYGARLAAARRARPGDDLVSALACQGTAIDHGAVAALVATILVTGYETMVAAVANAVLVLLTQGGLPHPWPAASEDLVEEVLRLGTFGDALRSRRALVDVRVGGVLIPAGDVVLVSTASANRDEAFFTDPDRLLPGRPRTRHLAFGHGVHHCPGAALARVQLAASLERLSARLPGLRLAVAPEQVVLRTASAESAPEALPVRW</sequence>
<proteinExistence type="inferred from homology"/>
<dbReference type="GO" id="GO:0005506">
    <property type="term" value="F:iron ion binding"/>
    <property type="evidence" value="ECO:0007669"/>
    <property type="project" value="InterPro"/>
</dbReference>
<dbReference type="FunFam" id="1.10.630.10:FF:000018">
    <property type="entry name" value="Cytochrome P450 monooxygenase"/>
    <property type="match status" value="1"/>
</dbReference>
<dbReference type="PANTHER" id="PTHR46696">
    <property type="entry name" value="P450, PUTATIVE (EUROFUNG)-RELATED"/>
    <property type="match status" value="1"/>
</dbReference>
<accession>A0A7W7R8Q9</accession>
<evidence type="ECO:0000256" key="7">
    <source>
        <dbReference type="RuleBase" id="RU000461"/>
    </source>
</evidence>